<evidence type="ECO:0000313" key="3">
    <source>
        <dbReference type="Proteomes" id="UP000255265"/>
    </source>
</evidence>
<dbReference type="PANTHER" id="PTHR42941:SF1">
    <property type="entry name" value="SLL1037 PROTEIN"/>
    <property type="match status" value="1"/>
</dbReference>
<feature type="transmembrane region" description="Helical" evidence="1">
    <location>
        <begin position="361"/>
        <end position="383"/>
    </location>
</feature>
<feature type="transmembrane region" description="Helical" evidence="1">
    <location>
        <begin position="20"/>
        <end position="40"/>
    </location>
</feature>
<reference evidence="2 3" key="1">
    <citation type="submission" date="2018-07" db="EMBL/GenBank/DDBJ databases">
        <title>Genomic Encyclopedia of Type Strains, Phase IV (KMG-IV): sequencing the most valuable type-strain genomes for metagenomic binning, comparative biology and taxonomic classification.</title>
        <authorList>
            <person name="Goeker M."/>
        </authorList>
    </citation>
    <scope>NUCLEOTIDE SEQUENCE [LARGE SCALE GENOMIC DNA]</scope>
    <source>
        <strain evidence="2 3">DSM 21352</strain>
    </source>
</reference>
<dbReference type="PANTHER" id="PTHR42941">
    <property type="entry name" value="SLL1037 PROTEIN"/>
    <property type="match status" value="1"/>
</dbReference>
<keyword evidence="1" id="KW-0812">Transmembrane</keyword>
<organism evidence="2 3">
    <name type="scientific">Pseudacidovorax intermedius</name>
    <dbReference type="NCBI Taxonomy" id="433924"/>
    <lineage>
        <taxon>Bacteria</taxon>
        <taxon>Pseudomonadati</taxon>
        <taxon>Pseudomonadota</taxon>
        <taxon>Betaproteobacteria</taxon>
        <taxon>Burkholderiales</taxon>
        <taxon>Comamonadaceae</taxon>
        <taxon>Pseudacidovorax</taxon>
    </lineage>
</organism>
<dbReference type="Pfam" id="PF16868">
    <property type="entry name" value="NMT1_3"/>
    <property type="match status" value="1"/>
</dbReference>
<dbReference type="Gene3D" id="3.40.190.10">
    <property type="entry name" value="Periplasmic binding protein-like II"/>
    <property type="match status" value="2"/>
</dbReference>
<dbReference type="RefSeq" id="WP_114804566.1">
    <property type="nucleotide sequence ID" value="NZ_QQAV01000013.1"/>
</dbReference>
<protein>
    <submittedName>
        <fullName evidence="2">TRAP-type uncharacterized transport system substrate-binding protein</fullName>
    </submittedName>
</protein>
<dbReference type="STRING" id="433924.NS331_10495"/>
<accession>A0A370F778</accession>
<name>A0A370F778_9BURK</name>
<evidence type="ECO:0000256" key="1">
    <source>
        <dbReference type="SAM" id="Phobius"/>
    </source>
</evidence>
<dbReference type="Proteomes" id="UP000255265">
    <property type="component" value="Unassembled WGS sequence"/>
</dbReference>
<evidence type="ECO:0000313" key="2">
    <source>
        <dbReference type="EMBL" id="RDI19124.1"/>
    </source>
</evidence>
<keyword evidence="1" id="KW-0472">Membrane</keyword>
<keyword evidence="3" id="KW-1185">Reference proteome</keyword>
<dbReference type="AlphaFoldDB" id="A0A370F778"/>
<gene>
    <name evidence="2" type="ORF">DFR41_113106</name>
</gene>
<dbReference type="OrthoDB" id="237270at2"/>
<dbReference type="EMBL" id="QQAV01000013">
    <property type="protein sequence ID" value="RDI19124.1"/>
    <property type="molecule type" value="Genomic_DNA"/>
</dbReference>
<comment type="caution">
    <text evidence="2">The sequence shown here is derived from an EMBL/GenBank/DDBJ whole genome shotgun (WGS) entry which is preliminary data.</text>
</comment>
<dbReference type="SUPFAM" id="SSF53850">
    <property type="entry name" value="Periplasmic binding protein-like II"/>
    <property type="match status" value="1"/>
</dbReference>
<sequence>MKRLSHSLMLALLGLRDLLLSAGPLALIAVGVLVAAYIYLDPQPPRTVRLATGPQGSAYATFGERYAAALKPNGIQVELIPTEGSLENLRLLREGRADLGFVRGGVADPVADPEAGILSLGALFYEPLWVFYRPNAVRRPETLRSSGAERREGLAQAELSSLAGLRLLRLGTDRPGSGVPELVARMLSANRIDAKRMRITAETPDDAAAALIAGRLDAIVLASAPESPRVQQLLRSPGIALLDLGQAEAYTRIFPFLTAVTLPRGVVDLASDVPPKDVSLVATTTSLLTREDTHPALRQLFAQAAQTLHGHAGWFNRAREFPNTRASELPVSTEGDRAINGTPPVWQRWLPFWASNLLERMWLVIGGLIVLLLPLSRVVPPLYTFRVRRRVFRWYARLRDIEARMESDPGARDVLLDELDELDRVANKVTVPLSYAEELYALRHNIEQARRRLLARPRG</sequence>
<proteinExistence type="predicted"/>
<keyword evidence="1" id="KW-1133">Transmembrane helix</keyword>
<dbReference type="InterPro" id="IPR011852">
    <property type="entry name" value="TRAP_TAXI"/>
</dbReference>